<dbReference type="Gene3D" id="3.20.20.70">
    <property type="entry name" value="Aldolase class I"/>
    <property type="match status" value="1"/>
</dbReference>
<comment type="caution">
    <text evidence="1">The sequence shown here is derived from an EMBL/GenBank/DDBJ whole genome shotgun (WGS) entry which is preliminary data.</text>
</comment>
<dbReference type="SUPFAM" id="SSF51445">
    <property type="entry name" value="(Trans)glycosidases"/>
    <property type="match status" value="1"/>
</dbReference>
<reference evidence="2" key="1">
    <citation type="journal article" date="2019" name="Int. J. Syst. Evol. Microbiol.">
        <title>The Global Catalogue of Microorganisms (GCM) 10K type strain sequencing project: providing services to taxonomists for standard genome sequencing and annotation.</title>
        <authorList>
            <consortium name="The Broad Institute Genomics Platform"/>
            <consortium name="The Broad Institute Genome Sequencing Center for Infectious Disease"/>
            <person name="Wu L."/>
            <person name="Ma J."/>
        </authorList>
    </citation>
    <scope>NUCLEOTIDE SEQUENCE [LARGE SCALE GENOMIC DNA]</scope>
    <source>
        <strain evidence="2">JCM 17926</strain>
    </source>
</reference>
<keyword evidence="2" id="KW-1185">Reference proteome</keyword>
<sequence>MTQGSIVYPKDPTNFDPTRVKRFLDIRFPDRESEGMLVLDWEAGPYQDLRNFAASDSNFRIAEEKMIALLEEVRKHRPNLRLSFYGIPYRTWNKWQIENYNPTGKYDRLLSNVDFIAPSMYMVHADEDVGHERNLQYLKNNLDAALVYGKKFNIPVTPFIWHRIHSGDKKYGREIIQKEVLANYVKYISTYALDGYGAAGIYWWDNAKNRLRNLQGIDNHLNGKVYDAATYDSMLVEYAKELKQAIN</sequence>
<evidence type="ECO:0008006" key="3">
    <source>
        <dbReference type="Google" id="ProtNLM"/>
    </source>
</evidence>
<evidence type="ECO:0000313" key="2">
    <source>
        <dbReference type="Proteomes" id="UP001500552"/>
    </source>
</evidence>
<organism evidence="1 2">
    <name type="scientific">Pontibacter saemangeumensis</name>
    <dbReference type="NCBI Taxonomy" id="1084525"/>
    <lineage>
        <taxon>Bacteria</taxon>
        <taxon>Pseudomonadati</taxon>
        <taxon>Bacteroidota</taxon>
        <taxon>Cytophagia</taxon>
        <taxon>Cytophagales</taxon>
        <taxon>Hymenobacteraceae</taxon>
        <taxon>Pontibacter</taxon>
    </lineage>
</organism>
<protein>
    <recommendedName>
        <fullName evidence="3">Hyaluronidase</fullName>
    </recommendedName>
</protein>
<name>A0ABP8LYZ3_9BACT</name>
<dbReference type="InterPro" id="IPR013785">
    <property type="entry name" value="Aldolase_TIM"/>
</dbReference>
<dbReference type="Proteomes" id="UP001500552">
    <property type="component" value="Unassembled WGS sequence"/>
</dbReference>
<gene>
    <name evidence="1" type="ORF">GCM10023188_36980</name>
</gene>
<evidence type="ECO:0000313" key="1">
    <source>
        <dbReference type="EMBL" id="GAA4440104.1"/>
    </source>
</evidence>
<dbReference type="InterPro" id="IPR017853">
    <property type="entry name" value="GH"/>
</dbReference>
<accession>A0ABP8LYZ3</accession>
<dbReference type="EMBL" id="BAABHC010000029">
    <property type="protein sequence ID" value="GAA4440104.1"/>
    <property type="molecule type" value="Genomic_DNA"/>
</dbReference>
<proteinExistence type="predicted"/>